<accession>A0A0G0ERJ5</accession>
<name>A0A0G0ERJ5_UNCC3</name>
<gene>
    <name evidence="1" type="ORF">UR67_C0002G0112</name>
</gene>
<comment type="caution">
    <text evidence="1">The sequence shown here is derived from an EMBL/GenBank/DDBJ whole genome shotgun (WGS) entry which is preliminary data.</text>
</comment>
<reference evidence="1 2" key="1">
    <citation type="journal article" date="2015" name="Nature">
        <title>rRNA introns, odd ribosomes, and small enigmatic genomes across a large radiation of phyla.</title>
        <authorList>
            <person name="Brown C.T."/>
            <person name="Hug L.A."/>
            <person name="Thomas B.C."/>
            <person name="Sharon I."/>
            <person name="Castelle C.J."/>
            <person name="Singh A."/>
            <person name="Wilkins M.J."/>
            <person name="Williams K.H."/>
            <person name="Banfield J.F."/>
        </authorList>
    </citation>
    <scope>NUCLEOTIDE SEQUENCE [LARGE SCALE GENOMIC DNA]</scope>
</reference>
<dbReference type="PANTHER" id="PTHR37285:SF5">
    <property type="entry name" value="SPORE WALL MATURATION PROTEIN DIT1"/>
    <property type="match status" value="1"/>
</dbReference>
<evidence type="ECO:0000313" key="1">
    <source>
        <dbReference type="EMBL" id="KKP69992.1"/>
    </source>
</evidence>
<dbReference type="Pfam" id="PF05141">
    <property type="entry name" value="DIT1_PvcA"/>
    <property type="match status" value="1"/>
</dbReference>
<evidence type="ECO:0000313" key="2">
    <source>
        <dbReference type="Proteomes" id="UP000034581"/>
    </source>
</evidence>
<protein>
    <submittedName>
        <fullName evidence="1">Pyoverdine/dityrosine biosynthesis protein</fullName>
    </submittedName>
</protein>
<dbReference type="STRING" id="1618350.UR67_C0002G0112"/>
<dbReference type="AlphaFoldDB" id="A0A0G0ERJ5"/>
<sequence length="377" mass="44124">MKSNPHVYPSIDFEELSNKNLRNNFIQEKIVSINDIADFLENRILIPIPQITGTSIEEKILSIFQDENYRFGPVEFINSNIKKWIERISYFTSKNLPIQFTILGFPFKIPVPLKTNRIFPDMGEVLALHRLSVITKLITNIYKNGARITLFTEGGFGPFTGVPKANWIAYRVFLEELNSQLKLSKSVNIIDLSEMEKTVPDFSEKMDKRISEYKKLYEDRNTDFLEKYNSVFPVIYKIVFTTDNEEKILMDVYNTKLSDDEISPKASEIRNSLKEKTHKCIFSYFAYLKVRDDIDYLQKTVPHSLPLSVSPKFNRLGIIPIRKDIDKLPYHSVPVLSNNNTFDLKYLIDLKRSFGKFTKVFLDIDKEKKPFYYEKIK</sequence>
<organism evidence="1 2">
    <name type="scientific">candidate division CPR3 bacterium GW2011_GWF2_35_18</name>
    <dbReference type="NCBI Taxonomy" id="1618350"/>
    <lineage>
        <taxon>Bacteria</taxon>
        <taxon>Bacteria division CPR3</taxon>
    </lineage>
</organism>
<dbReference type="EMBL" id="LBQB01000002">
    <property type="protein sequence ID" value="KKP69992.1"/>
    <property type="molecule type" value="Genomic_DNA"/>
</dbReference>
<dbReference type="PANTHER" id="PTHR37285">
    <property type="entry name" value="SPORE WALL MATURATION PROTEIN DIT1"/>
    <property type="match status" value="1"/>
</dbReference>
<proteinExistence type="predicted"/>
<dbReference type="Proteomes" id="UP000034581">
    <property type="component" value="Unassembled WGS sequence"/>
</dbReference>
<dbReference type="InterPro" id="IPR007817">
    <property type="entry name" value="Isocyanide_synthase_DIT1"/>
</dbReference>